<evidence type="ECO:0000256" key="1">
    <source>
        <dbReference type="ARBA" id="ARBA00022679"/>
    </source>
</evidence>
<proteinExistence type="predicted"/>
<dbReference type="Proteomes" id="UP000050454">
    <property type="component" value="Unassembled WGS sequence"/>
</dbReference>
<feature type="domain" description="N-acetyltransferase" evidence="3">
    <location>
        <begin position="2"/>
        <end position="164"/>
    </location>
</feature>
<dbReference type="GO" id="GO:0016747">
    <property type="term" value="F:acyltransferase activity, transferring groups other than amino-acyl groups"/>
    <property type="evidence" value="ECO:0007669"/>
    <property type="project" value="InterPro"/>
</dbReference>
<keyword evidence="1 4" id="KW-0808">Transferase</keyword>
<reference evidence="4 5" key="1">
    <citation type="submission" date="2015-07" db="EMBL/GenBank/DDBJ databases">
        <title>The draft genome sequence of Leadbetterella sp. JN14-9.</title>
        <authorList>
            <person name="Liu Y."/>
            <person name="Du J."/>
            <person name="Shao Z."/>
        </authorList>
    </citation>
    <scope>NUCLEOTIDE SEQUENCE [LARGE SCALE GENOMIC DNA]</scope>
    <source>
        <strain evidence="4 5">JN14-9</strain>
    </source>
</reference>
<keyword evidence="2" id="KW-0012">Acyltransferase</keyword>
<dbReference type="InterPro" id="IPR016181">
    <property type="entry name" value="Acyl_CoA_acyltransferase"/>
</dbReference>
<dbReference type="Pfam" id="PF13673">
    <property type="entry name" value="Acetyltransf_10"/>
    <property type="match status" value="1"/>
</dbReference>
<dbReference type="Gene3D" id="3.40.630.30">
    <property type="match status" value="1"/>
</dbReference>
<dbReference type="InterPro" id="IPR050832">
    <property type="entry name" value="Bact_Acetyltransf"/>
</dbReference>
<evidence type="ECO:0000313" key="5">
    <source>
        <dbReference type="Proteomes" id="UP000050454"/>
    </source>
</evidence>
<dbReference type="AlphaFoldDB" id="A0A0P7BPR4"/>
<evidence type="ECO:0000259" key="3">
    <source>
        <dbReference type="PROSITE" id="PS51186"/>
    </source>
</evidence>
<comment type="caution">
    <text evidence="4">The sequence shown here is derived from an EMBL/GenBank/DDBJ whole genome shotgun (WGS) entry which is preliminary data.</text>
</comment>
<keyword evidence="5" id="KW-1185">Reference proteome</keyword>
<dbReference type="CDD" id="cd04301">
    <property type="entry name" value="NAT_SF"/>
    <property type="match status" value="1"/>
</dbReference>
<dbReference type="PROSITE" id="PS51186">
    <property type="entry name" value="GNAT"/>
    <property type="match status" value="1"/>
</dbReference>
<dbReference type="PATRIC" id="fig|1605367.3.peg.550"/>
<gene>
    <name evidence="4" type="ORF">AFM12_15625</name>
</gene>
<protein>
    <submittedName>
        <fullName evidence="4">Acetyltransferase</fullName>
    </submittedName>
</protein>
<dbReference type="STRING" id="1605367.AFM12_15625"/>
<dbReference type="SUPFAM" id="SSF55729">
    <property type="entry name" value="Acyl-CoA N-acyltransferases (Nat)"/>
    <property type="match status" value="1"/>
</dbReference>
<dbReference type="OrthoDB" id="9800604at2"/>
<dbReference type="InterPro" id="IPR000182">
    <property type="entry name" value="GNAT_dom"/>
</dbReference>
<dbReference type="PANTHER" id="PTHR43877">
    <property type="entry name" value="AMINOALKYLPHOSPHONATE N-ACETYLTRANSFERASE-RELATED-RELATED"/>
    <property type="match status" value="1"/>
</dbReference>
<sequence>MLEIHKATEADLSLIGSLAHEIWPPTFGEILSKGQIEYMLNMMYSLPSLQNQMDEGIEFLLAVENQKTVGFSGIQTDYQKTGKTKIHKLYLLPETQGKGYGRLLIDHIAKIALQNGDSALVLNVNRFNKAYDFYLKTGFEKVGEENIDIGNGYLMEDFILEKPI</sequence>
<organism evidence="4 5">
    <name type="scientific">Jiulongibacter sediminis</name>
    <dbReference type="NCBI Taxonomy" id="1605367"/>
    <lineage>
        <taxon>Bacteria</taxon>
        <taxon>Pseudomonadati</taxon>
        <taxon>Bacteroidota</taxon>
        <taxon>Cytophagia</taxon>
        <taxon>Cytophagales</taxon>
        <taxon>Leadbetterellaceae</taxon>
        <taxon>Jiulongibacter</taxon>
    </lineage>
</organism>
<evidence type="ECO:0000313" key="4">
    <source>
        <dbReference type="EMBL" id="KPM47229.1"/>
    </source>
</evidence>
<dbReference type="PANTHER" id="PTHR43877:SF2">
    <property type="entry name" value="AMINOALKYLPHOSPHONATE N-ACETYLTRANSFERASE-RELATED"/>
    <property type="match status" value="1"/>
</dbReference>
<dbReference type="RefSeq" id="WP_055149967.1">
    <property type="nucleotide sequence ID" value="NZ_JXSZ01000012.1"/>
</dbReference>
<name>A0A0P7BPR4_9BACT</name>
<evidence type="ECO:0000256" key="2">
    <source>
        <dbReference type="ARBA" id="ARBA00023315"/>
    </source>
</evidence>
<dbReference type="EMBL" id="LGTQ01000012">
    <property type="protein sequence ID" value="KPM47229.1"/>
    <property type="molecule type" value="Genomic_DNA"/>
</dbReference>
<accession>A0A0P7BPR4</accession>